<dbReference type="UniPathway" id="UPA00360">
    <property type="reaction ID" value="UER00486"/>
</dbReference>
<dbReference type="HAMAP" id="MF_01944">
    <property type="entry name" value="Lipid_A_LpxM"/>
    <property type="match status" value="1"/>
</dbReference>
<dbReference type="AlphaFoldDB" id="A0A8E3S7Z5"/>
<comment type="function">
    <text evidence="1">Catalyzes the transfer of an acyl chain from an acyl-[acyl-carrier-protein] (ACP) to a Kdo(2)-(acyl)-lipid IV(A) to form a Kdo(2)-lipid A.</text>
</comment>
<dbReference type="InterPro" id="IPR004960">
    <property type="entry name" value="LipA_acyltrans"/>
</dbReference>
<keyword evidence="3" id="KW-1185">Reference proteome</keyword>
<keyword evidence="1" id="KW-1133">Transmembrane helix</keyword>
<dbReference type="Pfam" id="PF03279">
    <property type="entry name" value="Lip_A_acyltrans"/>
    <property type="match status" value="1"/>
</dbReference>
<keyword evidence="1" id="KW-0997">Cell inner membrane</keyword>
<keyword evidence="1" id="KW-0472">Membrane</keyword>
<evidence type="ECO:0000256" key="1">
    <source>
        <dbReference type="HAMAP-Rule" id="MF_01944"/>
    </source>
</evidence>
<dbReference type="PANTHER" id="PTHR30606:SF4">
    <property type="entry name" value="LIPID A BIOSYNTHESIS MYRISTOYLTRANSFERASE"/>
    <property type="match status" value="1"/>
</dbReference>
<dbReference type="EC" id="2.3.1.243" evidence="1"/>
<keyword evidence="1" id="KW-0012">Acyltransferase</keyword>
<comment type="subcellular location">
    <subcellularLocation>
        <location evidence="1">Cell inner membrane</location>
        <topology evidence="1">Single-pass membrane protein</topology>
    </subcellularLocation>
</comment>
<reference evidence="2" key="1">
    <citation type="submission" date="2017-06" db="EMBL/GenBank/DDBJ databases">
        <title>Genome sequencing of pathogenic and non-pathogenic strains within Bisgaard taxon 40.</title>
        <authorList>
            <person name="Ladner J.T."/>
            <person name="Lovett S.P."/>
            <person name="Koroleva G."/>
            <person name="Lorch J.M."/>
        </authorList>
    </citation>
    <scope>NUCLEOTIDE SEQUENCE</scope>
    <source>
        <strain evidence="2">27576-1-I1</strain>
    </source>
</reference>
<proteinExistence type="inferred from homology"/>
<dbReference type="EMBL" id="CP022011">
    <property type="protein sequence ID" value="QDJ14400.1"/>
    <property type="molecule type" value="Genomic_DNA"/>
</dbReference>
<dbReference type="PANTHER" id="PTHR30606">
    <property type="entry name" value="LIPID A BIOSYNTHESIS LAUROYL ACYLTRANSFERASE"/>
    <property type="match status" value="1"/>
</dbReference>
<gene>
    <name evidence="2" type="primary">msbB</name>
    <name evidence="1" type="synonym">lpxM</name>
    <name evidence="2" type="ORF">CEP48_02745</name>
</gene>
<dbReference type="NCBIfam" id="TIGR02208">
    <property type="entry name" value="lipid_A_msbB"/>
    <property type="match status" value="1"/>
</dbReference>
<feature type="short sequence motif" description="HXXXXD motif" evidence="1">
    <location>
        <begin position="143"/>
        <end position="148"/>
    </location>
</feature>
<evidence type="ECO:0000313" key="2">
    <source>
        <dbReference type="EMBL" id="QDJ14400.1"/>
    </source>
</evidence>
<sequence length="316" mass="36820">MSKQDVRLTAQVGYRPQFRWSYLLPQYWGIWLGIFALVLLAYLPFRWRDKFAAKLGILVGRLAKKQRHKAKINLQYCFPQWSQEKQQKVLDQMFATVGQTMLGIGEIAIRSKTHLQTRSKITGLEYLHQAQQQGKNIILFVPHTWSIDASGIILHTQNIPMTAMYNPHRNPLVDWLWNWTRQRFGGQMHARQNGIKPFLQAIRQGEMGYYLPDEDYGEQLSVYANFFATYKATLPGLFKMSRVAKAVVIPMFSCYNAQNGYYEIQLHPPLELSSDPQQMANIMNTKIEQLVTPSPEQYVWILRLLKTRKNGEDIYS</sequence>
<dbReference type="InterPro" id="IPR011921">
    <property type="entry name" value="Lipid_A_MsbB"/>
</dbReference>
<protein>
    <recommendedName>
        <fullName evidence="1">Lipid A biosynthesis acyltransferase</fullName>
        <ecNumber evidence="1">2.3.1.243</ecNumber>
    </recommendedName>
    <alternativeName>
        <fullName evidence="1">Kdo(2)-lauroyl-lipid IV(A) acyltransferase</fullName>
    </alternativeName>
</protein>
<dbReference type="GO" id="GO:0036104">
    <property type="term" value="P:Kdo2-lipid A biosynthetic process"/>
    <property type="evidence" value="ECO:0007669"/>
    <property type="project" value="UniProtKB-UniRule"/>
</dbReference>
<evidence type="ECO:0000313" key="3">
    <source>
        <dbReference type="Proteomes" id="UP000955338"/>
    </source>
</evidence>
<dbReference type="RefSeq" id="WP_261919521.1">
    <property type="nucleotide sequence ID" value="NZ_CP022010.1"/>
</dbReference>
<accession>A0A8E3S7Z5</accession>
<keyword evidence="1" id="KW-0812">Transmembrane</keyword>
<dbReference type="GO" id="GO:0009103">
    <property type="term" value="P:lipopolysaccharide biosynthetic process"/>
    <property type="evidence" value="ECO:0007669"/>
    <property type="project" value="UniProtKB-UniRule"/>
</dbReference>
<comment type="pathway">
    <text evidence="1">Glycolipid biosynthesis; KDO(2)-lipid A biosynthesis; KDO(2)-lipid A from CMP-3-deoxy-D-manno-octulosonate and lipid IV(A): step 4/4.</text>
</comment>
<dbReference type="CDD" id="cd07984">
    <property type="entry name" value="LPLAT_LABLAT-like"/>
    <property type="match status" value="1"/>
</dbReference>
<keyword evidence="1" id="KW-0448">Lipopolysaccharide biosynthesis</keyword>
<comment type="similarity">
    <text evidence="1">Belongs to the LpxL/LpxM/LpxP family. LpxM subfamily.</text>
</comment>
<organism evidence="2 3">
    <name type="scientific">Mergibacter septicus</name>
    <dbReference type="NCBI Taxonomy" id="221402"/>
    <lineage>
        <taxon>Bacteria</taxon>
        <taxon>Pseudomonadati</taxon>
        <taxon>Pseudomonadota</taxon>
        <taxon>Gammaproteobacteria</taxon>
        <taxon>Pasteurellales</taxon>
        <taxon>Pasteurellaceae</taxon>
        <taxon>Mergibacter</taxon>
    </lineage>
</organism>
<dbReference type="PIRSF" id="PIRSF026649">
    <property type="entry name" value="MsbB"/>
    <property type="match status" value="1"/>
</dbReference>
<dbReference type="Proteomes" id="UP000955338">
    <property type="component" value="Chromosome"/>
</dbReference>
<comment type="catalytic activity">
    <reaction evidence="1">
        <text>an alpha-Kdo-(2-&gt;4)-alpha-Kdo-(2-&gt;6)-(acyl)-lipid IVA + a fatty acyl-[ACP] = an alpha-Kdo-(2-&gt;4)-alpha-Kdo-(2-&gt;6)-lipid A + holo-[ACP]</text>
        <dbReference type="Rhea" id="RHEA:69400"/>
        <dbReference type="Rhea" id="RHEA-COMP:9685"/>
        <dbReference type="Rhea" id="RHEA-COMP:14125"/>
        <dbReference type="ChEBI" id="CHEBI:64479"/>
        <dbReference type="ChEBI" id="CHEBI:138651"/>
        <dbReference type="ChEBI" id="CHEBI:176430"/>
        <dbReference type="ChEBI" id="CHEBI:176431"/>
        <dbReference type="EC" id="2.3.1.243"/>
    </reaction>
</comment>
<comment type="pathway">
    <text evidence="1">Bacterial outer membrane biogenesis; lipopolysaccharide biosynthesis.</text>
</comment>
<dbReference type="GO" id="GO:0016747">
    <property type="term" value="F:acyltransferase activity, transferring groups other than amino-acyl groups"/>
    <property type="evidence" value="ECO:0007669"/>
    <property type="project" value="InterPro"/>
</dbReference>
<keyword evidence="1" id="KW-1003">Cell membrane</keyword>
<keyword evidence="1" id="KW-0808">Transferase</keyword>
<name>A0A8E3S7Z5_9PAST</name>
<feature type="transmembrane region" description="Helical" evidence="1">
    <location>
        <begin position="27"/>
        <end position="45"/>
    </location>
</feature>
<dbReference type="GO" id="GO:0009276">
    <property type="term" value="C:Gram-negative-bacterium-type cell wall"/>
    <property type="evidence" value="ECO:0007669"/>
    <property type="project" value="InterPro"/>
</dbReference>
<dbReference type="NCBIfam" id="NF006507">
    <property type="entry name" value="PRK08943.1"/>
    <property type="match status" value="1"/>
</dbReference>
<dbReference type="UniPathway" id="UPA00030"/>
<dbReference type="GO" id="GO:0005886">
    <property type="term" value="C:plasma membrane"/>
    <property type="evidence" value="ECO:0007669"/>
    <property type="project" value="UniProtKB-SubCell"/>
</dbReference>